<comment type="caution">
    <text evidence="3">The sequence shown here is derived from an EMBL/GenBank/DDBJ whole genome shotgun (WGS) entry which is preliminary data.</text>
</comment>
<dbReference type="OrthoDB" id="21264at2759"/>
<evidence type="ECO:0000313" key="4">
    <source>
        <dbReference type="Proteomes" id="UP000231279"/>
    </source>
</evidence>
<accession>A0A2G9HN00</accession>
<dbReference type="STRING" id="429701.A0A2G9HN00"/>
<feature type="domain" description="DM2" evidence="2">
    <location>
        <begin position="63"/>
        <end position="233"/>
    </location>
</feature>
<dbReference type="AlphaFoldDB" id="A0A2G9HN00"/>
<feature type="region of interest" description="Disordered" evidence="1">
    <location>
        <begin position="415"/>
        <end position="455"/>
    </location>
</feature>
<dbReference type="PANTHER" id="PTHR46235:SF3">
    <property type="entry name" value="PHD FINGER-CONTAINING PROTEIN DDB_G0268158"/>
    <property type="match status" value="1"/>
</dbReference>
<dbReference type="Pfam" id="PF26055">
    <property type="entry name" value="Mtase_EDM2"/>
    <property type="match status" value="1"/>
</dbReference>
<dbReference type="EMBL" id="NKXS01001375">
    <property type="protein sequence ID" value="PIN18907.1"/>
    <property type="molecule type" value="Genomic_DNA"/>
</dbReference>
<sequence>MQCMDVFLAESGKFLGFVENHSFRDKLKVYLAPFLHGMRYTSFGRHFTKPDKLKEIVDLLHWYVRDGDMVVDFCCGSNDFSCLMKKKLDEMGKSCSFKNYDILQAKNDFNFERRDWMGVRPNELLDGSKLIMGLNPPFGVNAALANRFINKALEFKPKLLILIVPRETERLDEKESPYDLIWEYEQMFVGKSFYLPGSVDVNDQQIEDWNVNGPSLYLWSNPAWTPKHKAIAEQHGHLGGQRSHRLEDSHNEMLNANSSQECHNLDKSIANQGEDTHRDKPDNVEPEDRMTPSSHQEDLTRDSGGTDKDENHAKGKNHSEENSKKTRRKRKKKRQSGNMFVEDKFSRKRHVSRHPSRQLSPSPKETYPPKYLAGPSHMHVHSGRDDHQRNLSNHQLFSQTGYNANQATDVRSYRLNGEEPCPSTASRQAYAPSPNHPDYGFRGPTEQWMGPHEGRANSIGYNSSYTEMNEEYERGAIIPSRVNVHGREELNYFSQRSICPSYPEPIPYGQLNPVANSSYTGMNHTSVIQRYAARLDEVDHGRMVTVPPVQDAGGFYPQDPRLRYPPRPGFPVAPFGFAARPFRPFPPNNSSGWLNE</sequence>
<evidence type="ECO:0000259" key="2">
    <source>
        <dbReference type="Pfam" id="PF26055"/>
    </source>
</evidence>
<dbReference type="Proteomes" id="UP000231279">
    <property type="component" value="Unassembled WGS sequence"/>
</dbReference>
<evidence type="ECO:0000313" key="3">
    <source>
        <dbReference type="EMBL" id="PIN18907.1"/>
    </source>
</evidence>
<feature type="compositionally biased region" description="Basic residues" evidence="1">
    <location>
        <begin position="346"/>
        <end position="356"/>
    </location>
</feature>
<gene>
    <name evidence="3" type="ORF">CDL12_08418</name>
</gene>
<feature type="region of interest" description="Disordered" evidence="1">
    <location>
        <begin position="269"/>
        <end position="388"/>
    </location>
</feature>
<dbReference type="InterPro" id="IPR058939">
    <property type="entry name" value="Mtase_EDM2"/>
</dbReference>
<dbReference type="PANTHER" id="PTHR46235">
    <property type="entry name" value="PHD FINGER-CONTAINING PROTEIN DDB_G0268158"/>
    <property type="match status" value="1"/>
</dbReference>
<organism evidence="3 4">
    <name type="scientific">Handroanthus impetiginosus</name>
    <dbReference type="NCBI Taxonomy" id="429701"/>
    <lineage>
        <taxon>Eukaryota</taxon>
        <taxon>Viridiplantae</taxon>
        <taxon>Streptophyta</taxon>
        <taxon>Embryophyta</taxon>
        <taxon>Tracheophyta</taxon>
        <taxon>Spermatophyta</taxon>
        <taxon>Magnoliopsida</taxon>
        <taxon>eudicotyledons</taxon>
        <taxon>Gunneridae</taxon>
        <taxon>Pentapetalae</taxon>
        <taxon>asterids</taxon>
        <taxon>lamiids</taxon>
        <taxon>Lamiales</taxon>
        <taxon>Bignoniaceae</taxon>
        <taxon>Crescentiina</taxon>
        <taxon>Tabebuia alliance</taxon>
        <taxon>Handroanthus</taxon>
    </lineage>
</organism>
<reference evidence="4" key="1">
    <citation type="journal article" date="2018" name="Gigascience">
        <title>Genome assembly of the Pink Ipe (Handroanthus impetiginosus, Bignoniaceae), a highly valued, ecologically keystone Neotropical timber forest tree.</title>
        <authorList>
            <person name="Silva-Junior O.B."/>
            <person name="Grattapaglia D."/>
            <person name="Novaes E."/>
            <person name="Collevatti R.G."/>
        </authorList>
    </citation>
    <scope>NUCLEOTIDE SEQUENCE [LARGE SCALE GENOMIC DNA]</scope>
    <source>
        <strain evidence="4">cv. UFG-1</strain>
    </source>
</reference>
<keyword evidence="4" id="KW-1185">Reference proteome</keyword>
<proteinExistence type="predicted"/>
<feature type="compositionally biased region" description="Basic and acidic residues" evidence="1">
    <location>
        <begin position="274"/>
        <end position="324"/>
    </location>
</feature>
<name>A0A2G9HN00_9LAMI</name>
<protein>
    <recommendedName>
        <fullName evidence="2">DM2 domain-containing protein</fullName>
    </recommendedName>
</protein>
<feature type="compositionally biased region" description="Basic residues" evidence="1">
    <location>
        <begin position="325"/>
        <end position="335"/>
    </location>
</feature>
<evidence type="ECO:0000256" key="1">
    <source>
        <dbReference type="SAM" id="MobiDB-lite"/>
    </source>
</evidence>